<dbReference type="CDD" id="cd06257">
    <property type="entry name" value="DnaJ"/>
    <property type="match status" value="1"/>
</dbReference>
<comment type="similarity">
    <text evidence="2">Belongs to the DPH4 family.</text>
</comment>
<evidence type="ECO:0000259" key="6">
    <source>
        <dbReference type="PROSITE" id="PS50076"/>
    </source>
</evidence>
<accession>A0A1G4KFF6</accession>
<dbReference type="InterPro" id="IPR007872">
    <property type="entry name" value="DPH_MB_dom"/>
</dbReference>
<evidence type="ECO:0000259" key="7">
    <source>
        <dbReference type="PROSITE" id="PS51074"/>
    </source>
</evidence>
<name>A0A1G4KFF6_9SACH</name>
<evidence type="ECO:0000256" key="1">
    <source>
        <dbReference type="ARBA" id="ARBA00003474"/>
    </source>
</evidence>
<protein>
    <recommendedName>
        <fullName evidence="3">Diphthamide biosynthesis protein 4</fullName>
    </recommendedName>
</protein>
<comment type="function">
    <text evidence="1">Required for the first step of diphthamide biosynthesis, the transfer of 3-amino-3-carboxypropyl from S-adenosyl-L-methionine to a histidine residue. Diphthamide is a post-translational modification of histidine which occurs in elongation factor 2.</text>
</comment>
<gene>
    <name evidence="8" type="ORF">LANO_0G02894G</name>
</gene>
<dbReference type="Pfam" id="PF05207">
    <property type="entry name" value="Zn_ribbon_CSL"/>
    <property type="match status" value="1"/>
</dbReference>
<dbReference type="SUPFAM" id="SSF46565">
    <property type="entry name" value="Chaperone J-domain"/>
    <property type="match status" value="1"/>
</dbReference>
<dbReference type="PANTHER" id="PTHR24074">
    <property type="entry name" value="CO-CHAPERONE PROTEIN DJLA"/>
    <property type="match status" value="1"/>
</dbReference>
<evidence type="ECO:0000256" key="3">
    <source>
        <dbReference type="ARBA" id="ARBA00021797"/>
    </source>
</evidence>
<dbReference type="Gene3D" id="1.10.287.110">
    <property type="entry name" value="DnaJ domain"/>
    <property type="match status" value="1"/>
</dbReference>
<dbReference type="PROSITE" id="PS50076">
    <property type="entry name" value="DNAJ_2"/>
    <property type="match status" value="1"/>
</dbReference>
<reference evidence="9" key="1">
    <citation type="submission" date="2016-03" db="EMBL/GenBank/DDBJ databases">
        <authorList>
            <person name="Devillers Hugo."/>
        </authorList>
    </citation>
    <scope>NUCLEOTIDE SEQUENCE [LARGE SCALE GENOMIC DNA]</scope>
</reference>
<dbReference type="PROSITE" id="PS51074">
    <property type="entry name" value="DPH_MB"/>
    <property type="match status" value="1"/>
</dbReference>
<dbReference type="Pfam" id="PF00226">
    <property type="entry name" value="DnaJ"/>
    <property type="match status" value="1"/>
</dbReference>
<keyword evidence="4" id="KW-0479">Metal-binding</keyword>
<dbReference type="EMBL" id="LT598453">
    <property type="protein sequence ID" value="SCV03222.1"/>
    <property type="molecule type" value="Genomic_DNA"/>
</dbReference>
<dbReference type="Proteomes" id="UP000189911">
    <property type="component" value="Chromosome G"/>
</dbReference>
<dbReference type="OrthoDB" id="445556at2759"/>
<dbReference type="GO" id="GO:0046872">
    <property type="term" value="F:metal ion binding"/>
    <property type="evidence" value="ECO:0007669"/>
    <property type="project" value="UniProtKB-KW"/>
</dbReference>
<feature type="domain" description="DPH-type MB" evidence="7">
    <location>
        <begin position="89"/>
        <end position="157"/>
    </location>
</feature>
<dbReference type="InterPro" id="IPR001623">
    <property type="entry name" value="DnaJ_domain"/>
</dbReference>
<sequence>MPSQASHYAILGLESDCELLQVKKAYRERLLSTHPDKTRSGSGTSTGPLSIEEIKEAYRILSDPKTRSQYDALLAESCKKSGFNNTGEGLESFSLDKFDYDSGTSTFSMNCPRCHVTAGFELTEDMLDNHGAELPDGSYFVVVQCSACSLWLNVTFDIVDE</sequence>
<keyword evidence="9" id="KW-1185">Reference proteome</keyword>
<evidence type="ECO:0000313" key="8">
    <source>
        <dbReference type="EMBL" id="SCV03222.1"/>
    </source>
</evidence>
<dbReference type="SMART" id="SM00271">
    <property type="entry name" value="DnaJ"/>
    <property type="match status" value="1"/>
</dbReference>
<feature type="domain" description="J" evidence="6">
    <location>
        <begin position="6"/>
        <end position="74"/>
    </location>
</feature>
<dbReference type="AlphaFoldDB" id="A0A1G4KFF6"/>
<dbReference type="InterPro" id="IPR050817">
    <property type="entry name" value="DjlA_DnaK_co-chaperone"/>
</dbReference>
<dbReference type="InterPro" id="IPR036869">
    <property type="entry name" value="J_dom_sf"/>
</dbReference>
<dbReference type="UniPathway" id="UPA00559"/>
<evidence type="ECO:0000256" key="4">
    <source>
        <dbReference type="ARBA" id="ARBA00022723"/>
    </source>
</evidence>
<dbReference type="InterPro" id="IPR036671">
    <property type="entry name" value="DPH_MB_sf"/>
</dbReference>
<keyword evidence="5" id="KW-0408">Iron</keyword>
<evidence type="ECO:0000313" key="9">
    <source>
        <dbReference type="Proteomes" id="UP000189911"/>
    </source>
</evidence>
<dbReference type="GO" id="GO:0017183">
    <property type="term" value="P:protein histidyl modification to diphthamide"/>
    <property type="evidence" value="ECO:0007669"/>
    <property type="project" value="UniProtKB-UniPathway"/>
</dbReference>
<evidence type="ECO:0000256" key="5">
    <source>
        <dbReference type="ARBA" id="ARBA00023004"/>
    </source>
</evidence>
<dbReference type="PRINTS" id="PR00625">
    <property type="entry name" value="JDOMAIN"/>
</dbReference>
<dbReference type="SUPFAM" id="SSF144217">
    <property type="entry name" value="CSL zinc finger"/>
    <property type="match status" value="1"/>
</dbReference>
<proteinExistence type="inferred from homology"/>
<dbReference type="Gene3D" id="3.10.660.10">
    <property type="entry name" value="DPH Zinc finger"/>
    <property type="match status" value="1"/>
</dbReference>
<organism evidence="8 9">
    <name type="scientific">Lachancea nothofagi CBS 11611</name>
    <dbReference type="NCBI Taxonomy" id="1266666"/>
    <lineage>
        <taxon>Eukaryota</taxon>
        <taxon>Fungi</taxon>
        <taxon>Dikarya</taxon>
        <taxon>Ascomycota</taxon>
        <taxon>Saccharomycotina</taxon>
        <taxon>Saccharomycetes</taxon>
        <taxon>Saccharomycetales</taxon>
        <taxon>Saccharomycetaceae</taxon>
        <taxon>Lachancea</taxon>
    </lineage>
</organism>
<evidence type="ECO:0000256" key="2">
    <source>
        <dbReference type="ARBA" id="ARBA00006169"/>
    </source>
</evidence>